<organism evidence="2 3">
    <name type="scientific">Roseiarcus fermentans</name>
    <dbReference type="NCBI Taxonomy" id="1473586"/>
    <lineage>
        <taxon>Bacteria</taxon>
        <taxon>Pseudomonadati</taxon>
        <taxon>Pseudomonadota</taxon>
        <taxon>Alphaproteobacteria</taxon>
        <taxon>Hyphomicrobiales</taxon>
        <taxon>Roseiarcaceae</taxon>
        <taxon>Roseiarcus</taxon>
    </lineage>
</organism>
<protein>
    <submittedName>
        <fullName evidence="2">Uncharacterized protein</fullName>
    </submittedName>
</protein>
<reference evidence="2 3" key="1">
    <citation type="submission" date="2018-06" db="EMBL/GenBank/DDBJ databases">
        <title>Genomic Encyclopedia of Type Strains, Phase IV (KMG-IV): sequencing the most valuable type-strain genomes for metagenomic binning, comparative biology and taxonomic classification.</title>
        <authorList>
            <person name="Goeker M."/>
        </authorList>
    </citation>
    <scope>NUCLEOTIDE SEQUENCE [LARGE SCALE GENOMIC DNA]</scope>
    <source>
        <strain evidence="2 3">DSM 24875</strain>
    </source>
</reference>
<gene>
    <name evidence="2" type="ORF">DFR50_1582</name>
</gene>
<dbReference type="Proteomes" id="UP000253529">
    <property type="component" value="Unassembled WGS sequence"/>
</dbReference>
<evidence type="ECO:0000313" key="3">
    <source>
        <dbReference type="Proteomes" id="UP000253529"/>
    </source>
</evidence>
<evidence type="ECO:0000256" key="1">
    <source>
        <dbReference type="SAM" id="MobiDB-lite"/>
    </source>
</evidence>
<dbReference type="EMBL" id="QNRK01000058">
    <property type="protein sequence ID" value="RBP01172.1"/>
    <property type="molecule type" value="Genomic_DNA"/>
</dbReference>
<proteinExistence type="predicted"/>
<name>A0A366EFK2_9HYPH</name>
<keyword evidence="3" id="KW-1185">Reference proteome</keyword>
<dbReference type="AlphaFoldDB" id="A0A366EFK2"/>
<accession>A0A366EFK2</accession>
<dbReference type="RefSeq" id="WP_113893797.1">
    <property type="nucleotide sequence ID" value="NZ_QNRK01000058.1"/>
</dbReference>
<dbReference type="OrthoDB" id="5541002at2"/>
<sequence length="171" mass="19667">MLPSTIVRALTTPAFEPDHFTATQWSTAEDKAKFANALMKFIAQEFPRQSFSKTLYQRLSNTFGHIAHYNIDGYYSTFFERDAGKVVFLDQTLRWRCYGDPTYTFCDVERAVQRRLRAANVIEVFRMREADATRKRELDILARLQAKYGADRESPSSSPQTSPSQADLFAT</sequence>
<feature type="region of interest" description="Disordered" evidence="1">
    <location>
        <begin position="148"/>
        <end position="171"/>
    </location>
</feature>
<comment type="caution">
    <text evidence="2">The sequence shown here is derived from an EMBL/GenBank/DDBJ whole genome shotgun (WGS) entry which is preliminary data.</text>
</comment>
<evidence type="ECO:0000313" key="2">
    <source>
        <dbReference type="EMBL" id="RBP01172.1"/>
    </source>
</evidence>
<feature type="compositionally biased region" description="Low complexity" evidence="1">
    <location>
        <begin position="155"/>
        <end position="165"/>
    </location>
</feature>